<dbReference type="InterPro" id="IPR037157">
    <property type="entry name" value="Acetyltransf_C_sf"/>
</dbReference>
<dbReference type="GO" id="GO:0031470">
    <property type="term" value="C:carboxysome"/>
    <property type="evidence" value="ECO:0007669"/>
    <property type="project" value="UniProtKB-ARBA"/>
</dbReference>
<dbReference type="InterPro" id="IPR029098">
    <property type="entry name" value="Acetyltransf_C"/>
</dbReference>
<dbReference type="InterPro" id="IPR011004">
    <property type="entry name" value="Trimer_LpxA-like_sf"/>
</dbReference>
<evidence type="ECO:0000256" key="2">
    <source>
        <dbReference type="ARBA" id="ARBA00022556"/>
    </source>
</evidence>
<feature type="domain" description="UDP N-acetylglucosamine O-acyltransferase C-terminal" evidence="6">
    <location>
        <begin position="176"/>
        <end position="257"/>
    </location>
</feature>
<organism evidence="7">
    <name type="scientific">Cyanothece sp. (strain PCC 7425 / ATCC 29141)</name>
    <dbReference type="NCBI Taxonomy" id="395961"/>
    <lineage>
        <taxon>Bacteria</taxon>
        <taxon>Bacillati</taxon>
        <taxon>Cyanobacteriota</taxon>
        <taxon>Cyanophyceae</taxon>
        <taxon>Gomontiellales</taxon>
        <taxon>Cyanothecaceae</taxon>
        <taxon>Cyanothece</taxon>
    </lineage>
</organism>
<dbReference type="OrthoDB" id="9807278at2"/>
<dbReference type="InterPro" id="IPR001451">
    <property type="entry name" value="Hexapep"/>
</dbReference>
<keyword evidence="4" id="KW-0443">Lipid metabolism</keyword>
<gene>
    <name evidence="7" type="ordered locus">Cyan7425_0989</name>
</gene>
<dbReference type="Gene3D" id="2.160.10.10">
    <property type="entry name" value="Hexapeptide repeat proteins"/>
    <property type="match status" value="1"/>
</dbReference>
<dbReference type="HOGENOM" id="CLU_061249_0_0_3"/>
<dbReference type="CDD" id="cd03351">
    <property type="entry name" value="LbH_UDP-GlcNAc_AT"/>
    <property type="match status" value="1"/>
</dbReference>
<dbReference type="GO" id="GO:0009245">
    <property type="term" value="P:lipid A biosynthetic process"/>
    <property type="evidence" value="ECO:0007669"/>
    <property type="project" value="UniProtKB-KW"/>
</dbReference>
<evidence type="ECO:0000256" key="3">
    <source>
        <dbReference type="ARBA" id="ARBA00022679"/>
    </source>
</evidence>
<name>B8HXT6_CYAP4</name>
<evidence type="ECO:0000256" key="4">
    <source>
        <dbReference type="ARBA" id="ARBA00023098"/>
    </source>
</evidence>
<dbReference type="PANTHER" id="PTHR43480">
    <property type="entry name" value="ACYL-[ACYL-CARRIER-PROTEIN]--UDP-N-ACETYLGLUCOSAMINE O-ACYLTRANSFERASE"/>
    <property type="match status" value="1"/>
</dbReference>
<dbReference type="NCBIfam" id="NF003657">
    <property type="entry name" value="PRK05289.1"/>
    <property type="match status" value="1"/>
</dbReference>
<dbReference type="InterPro" id="IPR010137">
    <property type="entry name" value="Lipid_A_LpxA"/>
</dbReference>
<dbReference type="Gene3D" id="1.20.1180.10">
    <property type="entry name" value="Udp N-acetylglucosamine O-acyltransferase, C-terminal domain"/>
    <property type="match status" value="1"/>
</dbReference>
<dbReference type="KEGG" id="cyn:Cyan7425_0989"/>
<dbReference type="GO" id="GO:0016020">
    <property type="term" value="C:membrane"/>
    <property type="evidence" value="ECO:0007669"/>
    <property type="project" value="GOC"/>
</dbReference>
<keyword evidence="1" id="KW-0444">Lipid biosynthesis</keyword>
<evidence type="ECO:0000313" key="7">
    <source>
        <dbReference type="EMBL" id="ACL43375.1"/>
    </source>
</evidence>
<dbReference type="NCBIfam" id="TIGR01852">
    <property type="entry name" value="lipid_A_lpxA"/>
    <property type="match status" value="1"/>
</dbReference>
<dbReference type="Pfam" id="PF00132">
    <property type="entry name" value="Hexapep"/>
    <property type="match status" value="2"/>
</dbReference>
<dbReference type="Pfam" id="PF13720">
    <property type="entry name" value="Acetyltransf_11"/>
    <property type="match status" value="1"/>
</dbReference>
<dbReference type="GO" id="GO:0008780">
    <property type="term" value="F:acyl-[acyl-carrier-protein]-UDP-N-acetylglucosamine O-acyltransferase activity"/>
    <property type="evidence" value="ECO:0007669"/>
    <property type="project" value="UniProtKB-EC"/>
</dbReference>
<dbReference type="GO" id="GO:0043886">
    <property type="term" value="F:structural constituent of carboxysome shell"/>
    <property type="evidence" value="ECO:0007669"/>
    <property type="project" value="UniProtKB-ARBA"/>
</dbReference>
<reference evidence="7" key="1">
    <citation type="submission" date="2009-01" db="EMBL/GenBank/DDBJ databases">
        <title>Complete sequence of chromosome Cyanothece sp. PCC 7425.</title>
        <authorList>
            <consortium name="US DOE Joint Genome Institute"/>
            <person name="Lucas S."/>
            <person name="Copeland A."/>
            <person name="Lapidus A."/>
            <person name="Glavina del Rio T."/>
            <person name="Dalin E."/>
            <person name="Tice H."/>
            <person name="Bruce D."/>
            <person name="Goodwin L."/>
            <person name="Pitluck S."/>
            <person name="Sims D."/>
            <person name="Meineke L."/>
            <person name="Brettin T."/>
            <person name="Detter J.C."/>
            <person name="Han C."/>
            <person name="Larimer F."/>
            <person name="Land M."/>
            <person name="Hauser L."/>
            <person name="Kyrpides N."/>
            <person name="Ovchinnikova G."/>
            <person name="Liberton M."/>
            <person name="Stoeckel J."/>
            <person name="Banerjee A."/>
            <person name="Singh A."/>
            <person name="Page L."/>
            <person name="Sato H."/>
            <person name="Zhao L."/>
            <person name="Sherman L."/>
            <person name="Pakrasi H."/>
            <person name="Richardson P."/>
        </authorList>
    </citation>
    <scope>NUCLEOTIDE SEQUENCE</scope>
    <source>
        <strain evidence="7">PCC 7425</strain>
    </source>
</reference>
<dbReference type="EMBL" id="CP001344">
    <property type="protein sequence ID" value="ACL43375.1"/>
    <property type="molecule type" value="Genomic_DNA"/>
</dbReference>
<dbReference type="eggNOG" id="COG1043">
    <property type="taxonomic scope" value="Bacteria"/>
</dbReference>
<protein>
    <submittedName>
        <fullName evidence="7">Acyl-(Acyl-carrier-protein)--UDP-N-acetylglucosamine O-acyltransferase</fullName>
        <ecNumber evidence="7">2.3.1.129</ecNumber>
    </submittedName>
</protein>
<sequence>MTARIHPTAVIEAGAQLGAEVTVGAFTYIAAEVQVGDRCVLGPHVTLLGHTRLGEHCQVHAGAVLGDLPQDLAFKGEISQVQIGDRCVIREGVTIHRGTKAGTVTRVGHDCLLMVNSHLAHNVQLGNRVIVANGALLAGYVEVGDRAFISGNCLIHQFTRIGRLAMISGGAALKRDVPPFCITPALAFNQVMGLNVIGLRRAGFSTTDRDILKAALTTLYRSGLNVSQAVEKLTTDFDSPLVEELCQFIRASKSGICHFAGGEKRNVLDLDNQS</sequence>
<dbReference type="PIRSF" id="PIRSF000456">
    <property type="entry name" value="UDP-GlcNAc_acltr"/>
    <property type="match status" value="1"/>
</dbReference>
<dbReference type="STRING" id="395961.Cyan7425_0989"/>
<dbReference type="SUPFAM" id="SSF51161">
    <property type="entry name" value="Trimeric LpxA-like enzymes"/>
    <property type="match status" value="1"/>
</dbReference>
<evidence type="ECO:0000256" key="1">
    <source>
        <dbReference type="ARBA" id="ARBA00022516"/>
    </source>
</evidence>
<keyword evidence="5 7" id="KW-0012">Acyltransferase</keyword>
<dbReference type="PANTHER" id="PTHR43480:SF1">
    <property type="entry name" value="ACYL-[ACYL-CARRIER-PROTEIN]--UDP-N-ACETYLGLUCOSAMINE O-ACYLTRANSFERASE, MITOCHONDRIAL-RELATED"/>
    <property type="match status" value="1"/>
</dbReference>
<keyword evidence="2" id="KW-0441">Lipid A biosynthesis</keyword>
<accession>B8HXT6</accession>
<dbReference type="AlphaFoldDB" id="B8HXT6"/>
<evidence type="ECO:0000259" key="6">
    <source>
        <dbReference type="Pfam" id="PF13720"/>
    </source>
</evidence>
<dbReference type="EC" id="2.3.1.129" evidence="7"/>
<keyword evidence="3 7" id="KW-0808">Transferase</keyword>
<proteinExistence type="predicted"/>
<evidence type="ECO:0000256" key="5">
    <source>
        <dbReference type="ARBA" id="ARBA00023315"/>
    </source>
</evidence>